<protein>
    <submittedName>
        <fullName evidence="1">Uncharacterized protein</fullName>
    </submittedName>
</protein>
<accession>A0ACC5SSM1</accession>
<evidence type="ECO:0000313" key="1">
    <source>
        <dbReference type="EMBL" id="MBP1871882.1"/>
    </source>
</evidence>
<reference evidence="1" key="1">
    <citation type="submission" date="2021-03" db="EMBL/GenBank/DDBJ databases">
        <title>Genomic Encyclopedia of Type Strains, Phase IV (KMG-IV): sequencing the most valuable type-strain genomes for metagenomic binning, comparative biology and taxonomic classification.</title>
        <authorList>
            <person name="Goeker M."/>
        </authorList>
    </citation>
    <scope>NUCLEOTIDE SEQUENCE</scope>
    <source>
        <strain evidence="1">DSM 18131</strain>
    </source>
</reference>
<evidence type="ECO:0000313" key="2">
    <source>
        <dbReference type="Proteomes" id="UP000823773"/>
    </source>
</evidence>
<name>A0ACC5SSM1_ENSAD</name>
<gene>
    <name evidence="1" type="ORF">J2Z19_001594</name>
</gene>
<comment type="caution">
    <text evidence="1">The sequence shown here is derived from an EMBL/GenBank/DDBJ whole genome shotgun (WGS) entry which is preliminary data.</text>
</comment>
<dbReference type="EMBL" id="JAGGJR010000002">
    <property type="protein sequence ID" value="MBP1871882.1"/>
    <property type="molecule type" value="Genomic_DNA"/>
</dbReference>
<dbReference type="Proteomes" id="UP000823773">
    <property type="component" value="Unassembled WGS sequence"/>
</dbReference>
<sequence length="35" mass="3757">MLTPRDGTLRVSRPQHPGPITGFPALNPVLSTQVC</sequence>
<organism evidence="1 2">
    <name type="scientific">Ensifer adhaerens</name>
    <name type="common">Sinorhizobium morelense</name>
    <dbReference type="NCBI Taxonomy" id="106592"/>
    <lineage>
        <taxon>Bacteria</taxon>
        <taxon>Pseudomonadati</taxon>
        <taxon>Pseudomonadota</taxon>
        <taxon>Alphaproteobacteria</taxon>
        <taxon>Hyphomicrobiales</taxon>
        <taxon>Rhizobiaceae</taxon>
        <taxon>Sinorhizobium/Ensifer group</taxon>
        <taxon>Ensifer</taxon>
    </lineage>
</organism>
<keyword evidence="2" id="KW-1185">Reference proteome</keyword>
<proteinExistence type="predicted"/>